<keyword evidence="10" id="KW-1185">Reference proteome</keyword>
<gene>
    <name evidence="7" type="ORF">Q0S36_13170</name>
    <name evidence="8" type="ORF">SAMN04488690_2599</name>
</gene>
<dbReference type="Proteomes" id="UP000191133">
    <property type="component" value="Unassembled WGS sequence"/>
</dbReference>
<dbReference type="CDD" id="cd07984">
    <property type="entry name" value="LPLAT_LABLAT-like"/>
    <property type="match status" value="1"/>
</dbReference>
<reference evidence="9" key="1">
    <citation type="submission" date="2016-10" db="EMBL/GenBank/DDBJ databases">
        <authorList>
            <person name="Varghese N."/>
        </authorList>
    </citation>
    <scope>NUCLEOTIDE SEQUENCE [LARGE SCALE GENOMIC DNA]</scope>
    <source>
        <strain evidence="9">92MFCol6.1</strain>
    </source>
</reference>
<dbReference type="GeneID" id="64106309"/>
<dbReference type="InterPro" id="IPR004960">
    <property type="entry name" value="LipA_acyltrans"/>
</dbReference>
<sequence>MNPHRKARLVYRATTLFARLPWPLLRGFARALAWTWVRLDARESRVTRRNLELAYPELDAPARDRLQRELLRSTALQAIETLRLWSRKPADNLRLHLKERHGQALYDAALASGKGVIVAAPHYGNWELLNQWLASRGQIAIVYKPPEDEASDAFLQIVRGGDNVQQVRAEGPAVRQLFKVLKDGGATGILPDQQPKAGDGVFVPFFGVQALTMTLVNRLAERTGATVLYGWCERIGPDMEFALHIEPTDPAVADPDPHVAATALNAGIERIARRDPAQYQWTYKRYTLRPPGSGEEDPYATDEHPH</sequence>
<evidence type="ECO:0000256" key="1">
    <source>
        <dbReference type="ARBA" id="ARBA00004533"/>
    </source>
</evidence>
<evidence type="ECO:0000256" key="5">
    <source>
        <dbReference type="ARBA" id="ARBA00023136"/>
    </source>
</evidence>
<name>A0A1W1GZU7_9GAMM</name>
<evidence type="ECO:0000313" key="10">
    <source>
        <dbReference type="Proteomes" id="UP001174315"/>
    </source>
</evidence>
<protein>
    <submittedName>
        <fullName evidence="8">KDO2-lipid IV(A) lauroyltransferase</fullName>
    </submittedName>
    <submittedName>
        <fullName evidence="7">Lauroyl acyltransferase</fullName>
    </submittedName>
</protein>
<dbReference type="NCBIfam" id="NF006438">
    <property type="entry name" value="PRK08734.1"/>
    <property type="match status" value="1"/>
</dbReference>
<dbReference type="AlphaFoldDB" id="A0A1W1GZU7"/>
<reference evidence="8" key="2">
    <citation type="submission" date="2016-10" db="EMBL/GenBank/DDBJ databases">
        <authorList>
            <person name="de Groot N.N."/>
        </authorList>
    </citation>
    <scope>NUCLEOTIDE SEQUENCE [LARGE SCALE GENOMIC DNA]</scope>
    <source>
        <strain evidence="8">92MFCol6.1</strain>
    </source>
</reference>
<evidence type="ECO:0000256" key="4">
    <source>
        <dbReference type="ARBA" id="ARBA00022679"/>
    </source>
</evidence>
<keyword evidence="2" id="KW-1003">Cell membrane</keyword>
<evidence type="ECO:0000313" key="9">
    <source>
        <dbReference type="Proteomes" id="UP000191133"/>
    </source>
</evidence>
<dbReference type="EMBL" id="FWEU01000003">
    <property type="protein sequence ID" value="SLM24872.1"/>
    <property type="molecule type" value="Genomic_DNA"/>
</dbReference>
<dbReference type="GO" id="GO:0009247">
    <property type="term" value="P:glycolipid biosynthetic process"/>
    <property type="evidence" value="ECO:0007669"/>
    <property type="project" value="UniProtKB-ARBA"/>
</dbReference>
<dbReference type="RefSeq" id="WP_025879049.1">
    <property type="nucleotide sequence ID" value="NZ_CBCSJV010000020.1"/>
</dbReference>
<evidence type="ECO:0000313" key="8">
    <source>
        <dbReference type="EMBL" id="SLM24872.1"/>
    </source>
</evidence>
<evidence type="ECO:0000256" key="6">
    <source>
        <dbReference type="ARBA" id="ARBA00023315"/>
    </source>
</evidence>
<dbReference type="Proteomes" id="UP001174315">
    <property type="component" value="Unassembled WGS sequence"/>
</dbReference>
<dbReference type="Pfam" id="PF03279">
    <property type="entry name" value="Lip_A_acyltrans"/>
    <property type="match status" value="1"/>
</dbReference>
<keyword evidence="3" id="KW-0997">Cell inner membrane</keyword>
<keyword evidence="4 8" id="KW-0808">Transferase</keyword>
<comment type="subcellular location">
    <subcellularLocation>
        <location evidence="1">Cell inner membrane</location>
    </subcellularLocation>
</comment>
<keyword evidence="5" id="KW-0472">Membrane</keyword>
<accession>A0A1W1GZU7</accession>
<evidence type="ECO:0000313" key="7">
    <source>
        <dbReference type="EMBL" id="MDN8670287.1"/>
    </source>
</evidence>
<reference evidence="7" key="3">
    <citation type="submission" date="2023-07" db="EMBL/GenBank/DDBJ databases">
        <title>Stenotrophomonas isolates from soil.</title>
        <authorList>
            <person name="Sharma V."/>
            <person name="Zur-Pinska J."/>
            <person name="Hay A.G."/>
        </authorList>
    </citation>
    <scope>NUCLEOTIDE SEQUENCE</scope>
    <source>
        <strain evidence="7">C2</strain>
    </source>
</reference>
<evidence type="ECO:0000256" key="3">
    <source>
        <dbReference type="ARBA" id="ARBA00022519"/>
    </source>
</evidence>
<dbReference type="PANTHER" id="PTHR30606">
    <property type="entry name" value="LIPID A BIOSYNTHESIS LAUROYL ACYLTRANSFERASE"/>
    <property type="match status" value="1"/>
</dbReference>
<evidence type="ECO:0000256" key="2">
    <source>
        <dbReference type="ARBA" id="ARBA00022475"/>
    </source>
</evidence>
<organism evidence="8 9">
    <name type="scientific">Stenotrophomonas indicatrix</name>
    <dbReference type="NCBI Taxonomy" id="2045451"/>
    <lineage>
        <taxon>Bacteria</taxon>
        <taxon>Pseudomonadati</taxon>
        <taxon>Pseudomonadota</taxon>
        <taxon>Gammaproteobacteria</taxon>
        <taxon>Lysobacterales</taxon>
        <taxon>Lysobacteraceae</taxon>
        <taxon>Stenotrophomonas</taxon>
    </lineage>
</organism>
<dbReference type="EMBL" id="JAUKNN010000031">
    <property type="protein sequence ID" value="MDN8670287.1"/>
    <property type="molecule type" value="Genomic_DNA"/>
</dbReference>
<dbReference type="GO" id="GO:0016746">
    <property type="term" value="F:acyltransferase activity"/>
    <property type="evidence" value="ECO:0007669"/>
    <property type="project" value="UniProtKB-KW"/>
</dbReference>
<dbReference type="PANTHER" id="PTHR30606:SF10">
    <property type="entry name" value="PHOSPHATIDYLINOSITOL MANNOSIDE ACYLTRANSFERASE"/>
    <property type="match status" value="1"/>
</dbReference>
<dbReference type="GO" id="GO:0005886">
    <property type="term" value="C:plasma membrane"/>
    <property type="evidence" value="ECO:0007669"/>
    <property type="project" value="UniProtKB-SubCell"/>
</dbReference>
<dbReference type="PIRSF" id="PIRSF026649">
    <property type="entry name" value="MsbB"/>
    <property type="match status" value="1"/>
</dbReference>
<proteinExistence type="predicted"/>
<keyword evidence="6 7" id="KW-0012">Acyltransferase</keyword>